<organism evidence="3 4">
    <name type="scientific">Virgibacillus massiliensis</name>
    <dbReference type="NCBI Taxonomy" id="1462526"/>
    <lineage>
        <taxon>Bacteria</taxon>
        <taxon>Bacillati</taxon>
        <taxon>Bacillota</taxon>
        <taxon>Bacilli</taxon>
        <taxon>Bacillales</taxon>
        <taxon>Bacillaceae</taxon>
        <taxon>Virgibacillus</taxon>
    </lineage>
</organism>
<reference evidence="4" key="2">
    <citation type="submission" date="2014-05" db="EMBL/GenBank/DDBJ databases">
        <title>Draft genome sequence of Virgibacillus massiliensis Vm-5.</title>
        <authorList>
            <person name="Khelaifia S."/>
            <person name="Croce O."/>
            <person name="Lagier J.C."/>
            <person name="Raoult D."/>
        </authorList>
    </citation>
    <scope>NUCLEOTIDE SEQUENCE [LARGE SCALE GENOMIC DNA]</scope>
    <source>
        <strain evidence="4">Vm-5</strain>
    </source>
</reference>
<evidence type="ECO:0000256" key="1">
    <source>
        <dbReference type="ARBA" id="ARBA00023125"/>
    </source>
</evidence>
<comment type="caution">
    <text evidence="3">The sequence shown here is derived from an EMBL/GenBank/DDBJ whole genome shotgun (WGS) entry which is preliminary data.</text>
</comment>
<dbReference type="eggNOG" id="COG1396">
    <property type="taxonomic scope" value="Bacteria"/>
</dbReference>
<dbReference type="Pfam" id="PF01381">
    <property type="entry name" value="HTH_3"/>
    <property type="match status" value="1"/>
</dbReference>
<reference evidence="3 4" key="1">
    <citation type="submission" date="2014-03" db="EMBL/GenBank/DDBJ databases">
        <authorList>
            <person name="Urmite Genomes U."/>
        </authorList>
    </citation>
    <scope>NUCLEOTIDE SEQUENCE [LARGE SCALE GENOMIC DNA]</scope>
    <source>
        <strain evidence="3 4">Vm-5</strain>
    </source>
</reference>
<dbReference type="EMBL" id="CCDP010000003">
    <property type="protein sequence ID" value="CDQ41470.1"/>
    <property type="molecule type" value="Genomic_DNA"/>
</dbReference>
<evidence type="ECO:0000259" key="2">
    <source>
        <dbReference type="PROSITE" id="PS50943"/>
    </source>
</evidence>
<protein>
    <submittedName>
        <fullName evidence="3">HTH-type transcriptional regulator ImmR</fullName>
    </submittedName>
</protein>
<gene>
    <name evidence="3" type="primary">immR_2</name>
    <name evidence="3" type="ORF">BN990_03843</name>
</gene>
<dbReference type="RefSeq" id="WP_021292622.1">
    <property type="nucleotide sequence ID" value="NZ_BNER01000005.1"/>
</dbReference>
<dbReference type="CDD" id="cd00093">
    <property type="entry name" value="HTH_XRE"/>
    <property type="match status" value="1"/>
</dbReference>
<evidence type="ECO:0000313" key="3">
    <source>
        <dbReference type="EMBL" id="CDQ41470.1"/>
    </source>
</evidence>
<dbReference type="InterPro" id="IPR001387">
    <property type="entry name" value="Cro/C1-type_HTH"/>
</dbReference>
<dbReference type="SMART" id="SM00530">
    <property type="entry name" value="HTH_XRE"/>
    <property type="match status" value="1"/>
</dbReference>
<dbReference type="AlphaFoldDB" id="A0A024QH31"/>
<dbReference type="SUPFAM" id="SSF47413">
    <property type="entry name" value="lambda repressor-like DNA-binding domains"/>
    <property type="match status" value="1"/>
</dbReference>
<keyword evidence="1" id="KW-0238">DNA-binding</keyword>
<dbReference type="GO" id="GO:0003677">
    <property type="term" value="F:DNA binding"/>
    <property type="evidence" value="ECO:0007669"/>
    <property type="project" value="UniProtKB-KW"/>
</dbReference>
<name>A0A024QH31_9BACI</name>
<sequence>MLGKRMRHLRERENLSQLQLAKKLNIPNQSISNYERGFRNPDYETLNKIADFFEVTTDYLLGRSDQPHMTEDEAFEAFRHSEELKRWYKKLPESSEEDLLRLKKVWEAFKEFDD</sequence>
<dbReference type="STRING" id="1462526.BN990_03843"/>
<evidence type="ECO:0000313" key="4">
    <source>
        <dbReference type="Proteomes" id="UP000028875"/>
    </source>
</evidence>
<proteinExistence type="predicted"/>
<dbReference type="PROSITE" id="PS50943">
    <property type="entry name" value="HTH_CROC1"/>
    <property type="match status" value="1"/>
</dbReference>
<accession>A0A024QH31</accession>
<keyword evidence="4" id="KW-1185">Reference proteome</keyword>
<dbReference type="Gene3D" id="1.10.260.40">
    <property type="entry name" value="lambda repressor-like DNA-binding domains"/>
    <property type="match status" value="1"/>
</dbReference>
<dbReference type="PANTHER" id="PTHR46558:SF11">
    <property type="entry name" value="HTH-TYPE TRANSCRIPTIONAL REGULATOR XRE"/>
    <property type="match status" value="1"/>
</dbReference>
<feature type="domain" description="HTH cro/C1-type" evidence="2">
    <location>
        <begin position="6"/>
        <end position="60"/>
    </location>
</feature>
<dbReference type="InterPro" id="IPR010982">
    <property type="entry name" value="Lambda_DNA-bd_dom_sf"/>
</dbReference>
<dbReference type="Proteomes" id="UP000028875">
    <property type="component" value="Unassembled WGS sequence"/>
</dbReference>
<dbReference type="PANTHER" id="PTHR46558">
    <property type="entry name" value="TRACRIPTIONAL REGULATORY PROTEIN-RELATED-RELATED"/>
    <property type="match status" value="1"/>
</dbReference>